<feature type="non-terminal residue" evidence="1">
    <location>
        <position position="1"/>
    </location>
</feature>
<accession>A0ABW3MIV2</accession>
<sequence>SGQGTSLALVGAYVLANELAEGGLDTYETLMRGFVAANQKLGPENVRGMVIAKKWQIRAQLTVLRLLPKLPGKEKMAGRIADKIHRAATAITLKDYA</sequence>
<dbReference type="Gene3D" id="3.50.50.60">
    <property type="entry name" value="FAD/NAD(P)-binding domain"/>
    <property type="match status" value="1"/>
</dbReference>
<evidence type="ECO:0000313" key="1">
    <source>
        <dbReference type="EMBL" id="MFD1049529.1"/>
    </source>
</evidence>
<organism evidence="1 2">
    <name type="scientific">Kibdelosporangium lantanae</name>
    <dbReference type="NCBI Taxonomy" id="1497396"/>
    <lineage>
        <taxon>Bacteria</taxon>
        <taxon>Bacillati</taxon>
        <taxon>Actinomycetota</taxon>
        <taxon>Actinomycetes</taxon>
        <taxon>Pseudonocardiales</taxon>
        <taxon>Pseudonocardiaceae</taxon>
        <taxon>Kibdelosporangium</taxon>
    </lineage>
</organism>
<name>A0ABW3MIV2_9PSEU</name>
<gene>
    <name evidence="1" type="ORF">ACFQ1S_30340</name>
</gene>
<dbReference type="PANTHER" id="PTHR46865">
    <property type="entry name" value="OXIDOREDUCTASE-RELATED"/>
    <property type="match status" value="1"/>
</dbReference>
<comment type="caution">
    <text evidence="1">The sequence shown here is derived from an EMBL/GenBank/DDBJ whole genome shotgun (WGS) entry which is preliminary data.</text>
</comment>
<protein>
    <submittedName>
        <fullName evidence="1">FAD-dependent oxidoreductase</fullName>
    </submittedName>
</protein>
<proteinExistence type="predicted"/>
<reference evidence="2" key="1">
    <citation type="journal article" date="2019" name="Int. J. Syst. Evol. Microbiol.">
        <title>The Global Catalogue of Microorganisms (GCM) 10K type strain sequencing project: providing services to taxonomists for standard genome sequencing and annotation.</title>
        <authorList>
            <consortium name="The Broad Institute Genomics Platform"/>
            <consortium name="The Broad Institute Genome Sequencing Center for Infectious Disease"/>
            <person name="Wu L."/>
            <person name="Ma J."/>
        </authorList>
    </citation>
    <scope>NUCLEOTIDE SEQUENCE [LARGE SCALE GENOMIC DNA]</scope>
    <source>
        <strain evidence="2">JCM 31486</strain>
    </source>
</reference>
<dbReference type="InterPro" id="IPR051704">
    <property type="entry name" value="FAD_aromatic-hydroxylase"/>
</dbReference>
<dbReference type="InterPro" id="IPR036188">
    <property type="entry name" value="FAD/NAD-bd_sf"/>
</dbReference>
<dbReference type="EMBL" id="JBHTIS010002234">
    <property type="protein sequence ID" value="MFD1049529.1"/>
    <property type="molecule type" value="Genomic_DNA"/>
</dbReference>
<keyword evidence="2" id="KW-1185">Reference proteome</keyword>
<dbReference type="PANTHER" id="PTHR46865:SF2">
    <property type="entry name" value="MONOOXYGENASE"/>
    <property type="match status" value="1"/>
</dbReference>
<dbReference type="Proteomes" id="UP001597045">
    <property type="component" value="Unassembled WGS sequence"/>
</dbReference>
<evidence type="ECO:0000313" key="2">
    <source>
        <dbReference type="Proteomes" id="UP001597045"/>
    </source>
</evidence>